<evidence type="ECO:0000256" key="3">
    <source>
        <dbReference type="ARBA" id="ARBA00023163"/>
    </source>
</evidence>
<keyword evidence="3" id="KW-0804">Transcription</keyword>
<dbReference type="FunFam" id="3.30.40.10:FF:000269">
    <property type="entry name" value="Transcription initiation factor IIE subunit alpha"/>
    <property type="match status" value="1"/>
</dbReference>
<dbReference type="GO" id="GO:0006367">
    <property type="term" value="P:transcription initiation at RNA polymerase II promoter"/>
    <property type="evidence" value="ECO:0007669"/>
    <property type="project" value="InterPro"/>
</dbReference>
<evidence type="ECO:0000313" key="6">
    <source>
        <dbReference type="EMBL" id="KNE92256.1"/>
    </source>
</evidence>
<dbReference type="InterPro" id="IPR039997">
    <property type="entry name" value="TFE"/>
</dbReference>
<organism evidence="6 7">
    <name type="scientific">Puccinia striiformis f. sp. tritici PST-78</name>
    <dbReference type="NCBI Taxonomy" id="1165861"/>
    <lineage>
        <taxon>Eukaryota</taxon>
        <taxon>Fungi</taxon>
        <taxon>Dikarya</taxon>
        <taxon>Basidiomycota</taxon>
        <taxon>Pucciniomycotina</taxon>
        <taxon>Pucciniomycetes</taxon>
        <taxon>Pucciniales</taxon>
        <taxon>Pucciniaceae</taxon>
        <taxon>Puccinia</taxon>
    </lineage>
</organism>
<dbReference type="Pfam" id="PF02002">
    <property type="entry name" value="TFIIE_alpha"/>
    <property type="match status" value="1"/>
</dbReference>
<feature type="region of interest" description="Disordered" evidence="4">
    <location>
        <begin position="470"/>
        <end position="539"/>
    </location>
</feature>
<dbReference type="InterPro" id="IPR017919">
    <property type="entry name" value="TFIIE/TFIIEa_HTH"/>
</dbReference>
<proteinExistence type="inferred from homology"/>
<dbReference type="PANTHER" id="PTHR13097:SF7">
    <property type="entry name" value="GENERAL TRANSCRIPTION FACTOR IIE SUBUNIT 1"/>
    <property type="match status" value="1"/>
</dbReference>
<dbReference type="STRING" id="1165861.A0A0L0UZB0"/>
<feature type="compositionally biased region" description="Low complexity" evidence="4">
    <location>
        <begin position="470"/>
        <end position="483"/>
    </location>
</feature>
<comment type="similarity">
    <text evidence="1">Belongs to the TFIIE alpha subunit family.</text>
</comment>
<dbReference type="SUPFAM" id="SSF57783">
    <property type="entry name" value="Zinc beta-ribbon"/>
    <property type="match status" value="1"/>
</dbReference>
<reference evidence="7" key="1">
    <citation type="submission" date="2014-03" db="EMBL/GenBank/DDBJ databases">
        <title>The Genome Sequence of Puccinia striiformis f. sp. tritici PST-78.</title>
        <authorList>
            <consortium name="The Broad Institute Genome Sequencing Platform"/>
            <person name="Cuomo C."/>
            <person name="Hulbert S."/>
            <person name="Chen X."/>
            <person name="Walker B."/>
            <person name="Young S.K."/>
            <person name="Zeng Q."/>
            <person name="Gargeya S."/>
            <person name="Fitzgerald M."/>
            <person name="Haas B."/>
            <person name="Abouelleil A."/>
            <person name="Alvarado L."/>
            <person name="Arachchi H.M."/>
            <person name="Berlin A.M."/>
            <person name="Chapman S.B."/>
            <person name="Goldberg J."/>
            <person name="Griggs A."/>
            <person name="Gujja S."/>
            <person name="Hansen M."/>
            <person name="Howarth C."/>
            <person name="Imamovic A."/>
            <person name="Larimer J."/>
            <person name="McCowan C."/>
            <person name="Montmayeur A."/>
            <person name="Murphy C."/>
            <person name="Neiman D."/>
            <person name="Pearson M."/>
            <person name="Priest M."/>
            <person name="Roberts A."/>
            <person name="Saif S."/>
            <person name="Shea T."/>
            <person name="Sisk P."/>
            <person name="Sykes S."/>
            <person name="Wortman J."/>
            <person name="Nusbaum C."/>
            <person name="Birren B."/>
        </authorList>
    </citation>
    <scope>NUCLEOTIDE SEQUENCE [LARGE SCALE GENOMIC DNA]</scope>
    <source>
        <strain evidence="7">race PST-78</strain>
    </source>
</reference>
<evidence type="ECO:0000259" key="5">
    <source>
        <dbReference type="PROSITE" id="PS51344"/>
    </source>
</evidence>
<keyword evidence="2" id="KW-0805">Transcription regulation</keyword>
<sequence length="599" mass="66045">MAGGVCLYRMRKSSADRQKGKAEFGIVGPCSLGPRFKLVLSTACILELFPGTRTVKLQPQPPASQKQTSAGKTDSLSLLRFDSKLNKTHRLFTLTLPHQPPRLTTTSSDLTQPTQPTTMLSSAASSPSLQPGFSSGNSTQPTSPEDQNDPLADLRLLLQYVARSFYEVRHILLFDQLIRKEAMKDEELSARLGIGAKDLAKAANQLVRDQLVSTYMRAELKPGAYKATQRTYYYIDYKHCVDVIKWRMWKMSKVLDDKQRNVIDGQGYVCPRCKKTYSTLDISGLSMTATSFLCEICGTPLNDNENDIEVQKNKDRMQRLNSQTMTIKKNLQKADQIVIPTFDIAKWVAINVPLENAVDSADGLAVATGGAKEAAVTVQLAQEGDLEAKKRLQEKEAEAKRQANALPVWIAQSTVSGEMTRAGMKDGSTMSHEHQASSGVSFHDPSAAIQPRSSQIDDIDYDAYFAKLQSQNGSTSCSSTTSNDSKRSPIDSSGGSISSPTHSRDSPLGPGHKRSWPDQNHNSYYGNYNSHDERASKKSKQTIIPLIEEDRTPPANSLPADTRTVLVCGKLIPLSEVTEDMENEMSPEEYTVYANMALE</sequence>
<accession>A0A0L0UZB0</accession>
<evidence type="ECO:0000313" key="7">
    <source>
        <dbReference type="Proteomes" id="UP000054564"/>
    </source>
</evidence>
<dbReference type="InterPro" id="IPR002853">
    <property type="entry name" value="TFIIE_asu"/>
</dbReference>
<feature type="compositionally biased region" description="Polar residues" evidence="4">
    <location>
        <begin position="131"/>
        <end position="145"/>
    </location>
</feature>
<evidence type="ECO:0000256" key="4">
    <source>
        <dbReference type="SAM" id="MobiDB-lite"/>
    </source>
</evidence>
<dbReference type="EMBL" id="AJIL01000170">
    <property type="protein sequence ID" value="KNE92256.1"/>
    <property type="molecule type" value="Genomic_DNA"/>
</dbReference>
<name>A0A0L0UZB0_9BASI</name>
<dbReference type="PROSITE" id="PS51344">
    <property type="entry name" value="HTH_TFE_IIE"/>
    <property type="match status" value="1"/>
</dbReference>
<dbReference type="OrthoDB" id="361102at2759"/>
<dbReference type="Proteomes" id="UP000054564">
    <property type="component" value="Unassembled WGS sequence"/>
</dbReference>
<dbReference type="GO" id="GO:0005673">
    <property type="term" value="C:transcription factor TFIIE complex"/>
    <property type="evidence" value="ECO:0007669"/>
    <property type="project" value="TreeGrafter"/>
</dbReference>
<protein>
    <recommendedName>
        <fullName evidence="5">HTH TFE/IIEalpha-type domain-containing protein</fullName>
    </recommendedName>
</protein>
<evidence type="ECO:0000256" key="1">
    <source>
        <dbReference type="ARBA" id="ARBA00008947"/>
    </source>
</evidence>
<dbReference type="InterPro" id="IPR013083">
    <property type="entry name" value="Znf_RING/FYVE/PHD"/>
</dbReference>
<dbReference type="PANTHER" id="PTHR13097">
    <property type="entry name" value="TRANSCRIPTION INITIATION FACTOR IIE, ALPHA SUBUNIT"/>
    <property type="match status" value="1"/>
</dbReference>
<feature type="compositionally biased region" description="Low complexity" evidence="4">
    <location>
        <begin position="116"/>
        <end position="129"/>
    </location>
</feature>
<gene>
    <name evidence="6" type="ORF">PSTG_14350</name>
</gene>
<keyword evidence="7" id="KW-1185">Reference proteome</keyword>
<feature type="region of interest" description="Disordered" evidence="4">
    <location>
        <begin position="419"/>
        <end position="451"/>
    </location>
</feature>
<feature type="region of interest" description="Disordered" evidence="4">
    <location>
        <begin position="92"/>
        <end position="148"/>
    </location>
</feature>
<dbReference type="SMART" id="SM00531">
    <property type="entry name" value="TFIIE"/>
    <property type="match status" value="1"/>
</dbReference>
<dbReference type="InterPro" id="IPR024550">
    <property type="entry name" value="TFIIEa/SarR/Rpc3_HTH_dom"/>
</dbReference>
<feature type="compositionally biased region" description="Polar residues" evidence="4">
    <location>
        <begin position="102"/>
        <end position="115"/>
    </location>
</feature>
<feature type="domain" description="HTH TFE/IIEalpha-type" evidence="5">
    <location>
        <begin position="154"/>
        <end position="245"/>
    </location>
</feature>
<dbReference type="AlphaFoldDB" id="A0A0L0UZB0"/>
<feature type="compositionally biased region" description="Low complexity" evidence="4">
    <location>
        <begin position="490"/>
        <end position="500"/>
    </location>
</feature>
<dbReference type="Gene3D" id="3.30.40.10">
    <property type="entry name" value="Zinc/RING finger domain, C3HC4 (zinc finger)"/>
    <property type="match status" value="1"/>
</dbReference>
<feature type="compositionally biased region" description="Low complexity" evidence="4">
    <location>
        <begin position="520"/>
        <end position="529"/>
    </location>
</feature>
<comment type="caution">
    <text evidence="6">The sequence shown here is derived from an EMBL/GenBank/DDBJ whole genome shotgun (WGS) entry which is preliminary data.</text>
</comment>
<evidence type="ECO:0000256" key="2">
    <source>
        <dbReference type="ARBA" id="ARBA00023015"/>
    </source>
</evidence>